<dbReference type="PANTHER" id="PTHR11683:SF15">
    <property type="entry name" value="PROTEOLIPID PROTEIN 1B ISOFORM X1"/>
    <property type="match status" value="1"/>
</dbReference>
<feature type="transmembrane region" description="Helical" evidence="6">
    <location>
        <begin position="90"/>
        <end position="113"/>
    </location>
</feature>
<gene>
    <name evidence="8" type="primary">plp1b</name>
</gene>
<feature type="transmembrane region" description="Helical" evidence="6">
    <location>
        <begin position="133"/>
        <end position="163"/>
    </location>
</feature>
<dbReference type="Pfam" id="PF01275">
    <property type="entry name" value="Myelin_PLP"/>
    <property type="match status" value="1"/>
</dbReference>
<dbReference type="Ensembl" id="ENSGMOT00000027778.1">
    <property type="protein sequence ID" value="ENSGMOP00000056553.1"/>
    <property type="gene ID" value="ENSGMOG00000016125.2"/>
</dbReference>
<protein>
    <recommendedName>
        <fullName evidence="10">Proteolipid protein 1b</fullName>
    </recommendedName>
</protein>
<reference evidence="8" key="2">
    <citation type="submission" date="2025-09" db="UniProtKB">
        <authorList>
            <consortium name="Ensembl"/>
        </authorList>
    </citation>
    <scope>IDENTIFICATION</scope>
</reference>
<comment type="similarity">
    <text evidence="2">Belongs to the myelin proteolipid protein family.</text>
</comment>
<dbReference type="InterPro" id="IPR001614">
    <property type="entry name" value="Myelin_PLP"/>
</dbReference>
<dbReference type="PANTHER" id="PTHR11683">
    <property type="entry name" value="MYELIN PROTEOLIPID"/>
    <property type="match status" value="1"/>
</dbReference>
<evidence type="ECO:0000256" key="3">
    <source>
        <dbReference type="ARBA" id="ARBA00022692"/>
    </source>
</evidence>
<dbReference type="PROSITE" id="PS00575">
    <property type="entry name" value="MYELIN_PLP_1"/>
    <property type="match status" value="1"/>
</dbReference>
<keyword evidence="3 6" id="KW-0812">Transmembrane</keyword>
<dbReference type="GeneTree" id="ENSGT00390000006915"/>
<evidence type="ECO:0000256" key="2">
    <source>
        <dbReference type="ARBA" id="ARBA00010595"/>
    </source>
</evidence>
<dbReference type="GO" id="GO:0043209">
    <property type="term" value="C:myelin sheath"/>
    <property type="evidence" value="ECO:0007669"/>
    <property type="project" value="TreeGrafter"/>
</dbReference>
<dbReference type="PROSITE" id="PS01004">
    <property type="entry name" value="MYELIN_PLP_2"/>
    <property type="match status" value="1"/>
</dbReference>
<evidence type="ECO:0000256" key="1">
    <source>
        <dbReference type="ARBA" id="ARBA00004141"/>
    </source>
</evidence>
<evidence type="ECO:0000313" key="9">
    <source>
        <dbReference type="Proteomes" id="UP000694546"/>
    </source>
</evidence>
<feature type="signal peptide" evidence="7">
    <location>
        <begin position="1"/>
        <end position="23"/>
    </location>
</feature>
<keyword evidence="9" id="KW-1185">Reference proteome</keyword>
<dbReference type="SMART" id="SM00002">
    <property type="entry name" value="PLP"/>
    <property type="match status" value="1"/>
</dbReference>
<dbReference type="Proteomes" id="UP000694546">
    <property type="component" value="Chromosome 7"/>
</dbReference>
<evidence type="ECO:0000256" key="6">
    <source>
        <dbReference type="SAM" id="Phobius"/>
    </source>
</evidence>
<name>A0A8C5FRQ0_GADMO</name>
<dbReference type="GO" id="GO:0019911">
    <property type="term" value="F:structural constituent of myelin sheath"/>
    <property type="evidence" value="ECO:0007669"/>
    <property type="project" value="TreeGrafter"/>
</dbReference>
<dbReference type="OMA" id="FPVRQHW"/>
<feature type="transmembrane region" description="Helical" evidence="6">
    <location>
        <begin position="33"/>
        <end position="53"/>
    </location>
</feature>
<sequence>MCCLLVCALCAACVLMYYAPAGCYDCCIRCAGAIPYPSLVATLLLFAGMALFCGCGHEALGQTQVLVETHFARNFQDYSLMASCIKYFQFVIYGLASFFFLYGLLLLAEGFYTTSAIKQSFGEFRSTRCGRCLSLTFIIATYVLAVIWLCVFAFSAIPVFFFFNMAQTCHNINLLAETSPSINQHGWICMDARQYGLLPWNAMPGKACGMTLAAICKTSDFYVTYDLYIAAFVGAGVALLALFLYVVATTYNYAVLRFLGRKGLHC</sequence>
<comment type="subcellular location">
    <subcellularLocation>
        <location evidence="1">Membrane</location>
        <topology evidence="1">Multi-pass membrane protein</topology>
    </subcellularLocation>
</comment>
<feature type="chain" id="PRO_5034652765" description="Proteolipid protein 1b" evidence="7">
    <location>
        <begin position="24"/>
        <end position="266"/>
    </location>
</feature>
<evidence type="ECO:0000256" key="7">
    <source>
        <dbReference type="SAM" id="SignalP"/>
    </source>
</evidence>
<evidence type="ECO:0008006" key="10">
    <source>
        <dbReference type="Google" id="ProtNLM"/>
    </source>
</evidence>
<keyword evidence="4 6" id="KW-1133">Transmembrane helix</keyword>
<dbReference type="GO" id="GO:0061564">
    <property type="term" value="P:axon development"/>
    <property type="evidence" value="ECO:0007669"/>
    <property type="project" value="TreeGrafter"/>
</dbReference>
<accession>A0A8C5FRQ0</accession>
<dbReference type="InterPro" id="IPR018237">
    <property type="entry name" value="Myelin_PLP_CS"/>
</dbReference>
<dbReference type="AlphaFoldDB" id="A0A8C5FRQ0"/>
<evidence type="ECO:0000256" key="5">
    <source>
        <dbReference type="ARBA" id="ARBA00023136"/>
    </source>
</evidence>
<dbReference type="PRINTS" id="PR00214">
    <property type="entry name" value="MYELINPLP"/>
</dbReference>
<dbReference type="GO" id="GO:0005886">
    <property type="term" value="C:plasma membrane"/>
    <property type="evidence" value="ECO:0007669"/>
    <property type="project" value="TreeGrafter"/>
</dbReference>
<evidence type="ECO:0000313" key="8">
    <source>
        <dbReference type="Ensembl" id="ENSGMOP00000056553.1"/>
    </source>
</evidence>
<organism evidence="8 9">
    <name type="scientific">Gadus morhua</name>
    <name type="common">Atlantic cod</name>
    <dbReference type="NCBI Taxonomy" id="8049"/>
    <lineage>
        <taxon>Eukaryota</taxon>
        <taxon>Metazoa</taxon>
        <taxon>Chordata</taxon>
        <taxon>Craniata</taxon>
        <taxon>Vertebrata</taxon>
        <taxon>Euteleostomi</taxon>
        <taxon>Actinopterygii</taxon>
        <taxon>Neopterygii</taxon>
        <taxon>Teleostei</taxon>
        <taxon>Neoteleostei</taxon>
        <taxon>Acanthomorphata</taxon>
        <taxon>Zeiogadaria</taxon>
        <taxon>Gadariae</taxon>
        <taxon>Gadiformes</taxon>
        <taxon>Gadoidei</taxon>
        <taxon>Gadidae</taxon>
        <taxon>Gadus</taxon>
    </lineage>
</organism>
<keyword evidence="7" id="KW-0732">Signal</keyword>
<keyword evidence="5 6" id="KW-0472">Membrane</keyword>
<evidence type="ECO:0000256" key="4">
    <source>
        <dbReference type="ARBA" id="ARBA00022989"/>
    </source>
</evidence>
<proteinExistence type="inferred from homology"/>
<dbReference type="GO" id="GO:0022010">
    <property type="term" value="P:central nervous system myelination"/>
    <property type="evidence" value="ECO:0007669"/>
    <property type="project" value="TreeGrafter"/>
</dbReference>
<reference evidence="8" key="1">
    <citation type="submission" date="2025-08" db="UniProtKB">
        <authorList>
            <consortium name="Ensembl"/>
        </authorList>
    </citation>
    <scope>IDENTIFICATION</scope>
</reference>
<feature type="transmembrane region" description="Helical" evidence="6">
    <location>
        <begin position="227"/>
        <end position="248"/>
    </location>
</feature>